<dbReference type="GO" id="GO:1901135">
    <property type="term" value="P:carbohydrate derivative metabolic process"/>
    <property type="evidence" value="ECO:0007669"/>
    <property type="project" value="InterPro"/>
</dbReference>
<evidence type="ECO:0000313" key="2">
    <source>
        <dbReference type="EMBL" id="RST97865.1"/>
    </source>
</evidence>
<dbReference type="OrthoDB" id="9781311at2"/>
<dbReference type="Gene3D" id="3.40.50.10490">
    <property type="entry name" value="Glucose-6-phosphate isomerase like protein, domain 1"/>
    <property type="match status" value="1"/>
</dbReference>
<sequence>MFKDFVTAYQAEYVSTLENLDQESLTQLLNLVEEAIKNSRNVFVLGNGGSSASASHWVCDFNKGVSYEKRELKARFFSLTDNVPVLTAYGNDVAYEEIFAEQLKNLLRKEDLVISLSVSGNSKNLVLGQKYAKEQGVTTVSITNNQNNLLKQTADLAIAVPSENYGIVEDVHMYVCHVLSQYIAQK</sequence>
<keyword evidence="3" id="KW-1185">Reference proteome</keyword>
<organism evidence="2 3">
    <name type="scientific">Vagococcus salmoninarum</name>
    <dbReference type="NCBI Taxonomy" id="2739"/>
    <lineage>
        <taxon>Bacteria</taxon>
        <taxon>Bacillati</taxon>
        <taxon>Bacillota</taxon>
        <taxon>Bacilli</taxon>
        <taxon>Lactobacillales</taxon>
        <taxon>Enterococcaceae</taxon>
        <taxon>Vagococcus</taxon>
    </lineage>
</organism>
<dbReference type="InterPro" id="IPR035461">
    <property type="entry name" value="GmhA/DiaA"/>
</dbReference>
<reference evidence="2 3" key="1">
    <citation type="submission" date="2017-05" db="EMBL/GenBank/DDBJ databases">
        <title>Vagococcus spp. assemblies.</title>
        <authorList>
            <person name="Gulvik C.A."/>
        </authorList>
    </citation>
    <scope>NUCLEOTIDE SEQUENCE [LARGE SCALE GENOMIC DNA]</scope>
    <source>
        <strain evidence="2 3">NCFB 2777</strain>
    </source>
</reference>
<dbReference type="SUPFAM" id="SSF53697">
    <property type="entry name" value="SIS domain"/>
    <property type="match status" value="1"/>
</dbReference>
<feature type="domain" description="SIS" evidence="1">
    <location>
        <begin position="32"/>
        <end position="186"/>
    </location>
</feature>
<dbReference type="InterPro" id="IPR001347">
    <property type="entry name" value="SIS_dom"/>
</dbReference>
<evidence type="ECO:0000313" key="3">
    <source>
        <dbReference type="Proteomes" id="UP000287239"/>
    </source>
</evidence>
<dbReference type="PANTHER" id="PTHR30390:SF8">
    <property type="entry name" value="SUGAR ISOMERASE (SIS)"/>
    <property type="match status" value="1"/>
</dbReference>
<dbReference type="InterPro" id="IPR050099">
    <property type="entry name" value="SIS_GmhA/DiaA_subfam"/>
</dbReference>
<proteinExistence type="predicted"/>
<dbReference type="AlphaFoldDB" id="A0A429ZW22"/>
<dbReference type="GO" id="GO:0097367">
    <property type="term" value="F:carbohydrate derivative binding"/>
    <property type="evidence" value="ECO:0007669"/>
    <property type="project" value="InterPro"/>
</dbReference>
<evidence type="ECO:0000259" key="1">
    <source>
        <dbReference type="PROSITE" id="PS51464"/>
    </source>
</evidence>
<dbReference type="RefSeq" id="WP_126777987.1">
    <property type="nucleotide sequence ID" value="NZ_NGJU01000001.1"/>
</dbReference>
<accession>A0A429ZW22</accession>
<dbReference type="PROSITE" id="PS51464">
    <property type="entry name" value="SIS"/>
    <property type="match status" value="1"/>
</dbReference>
<dbReference type="PANTHER" id="PTHR30390">
    <property type="entry name" value="SEDOHEPTULOSE 7-PHOSPHATE ISOMERASE / DNAA INITIATOR-ASSOCIATING FACTOR FOR REPLICATION INITIATION"/>
    <property type="match status" value="1"/>
</dbReference>
<dbReference type="EMBL" id="NGJU01000001">
    <property type="protein sequence ID" value="RST97865.1"/>
    <property type="molecule type" value="Genomic_DNA"/>
</dbReference>
<dbReference type="GeneID" id="98566894"/>
<dbReference type="Pfam" id="PF13580">
    <property type="entry name" value="SIS_2"/>
    <property type="match status" value="1"/>
</dbReference>
<dbReference type="InterPro" id="IPR046348">
    <property type="entry name" value="SIS_dom_sf"/>
</dbReference>
<dbReference type="Proteomes" id="UP000287239">
    <property type="component" value="Unassembled WGS sequence"/>
</dbReference>
<gene>
    <name evidence="2" type="ORF">CBF35_00815</name>
</gene>
<comment type="caution">
    <text evidence="2">The sequence shown here is derived from an EMBL/GenBank/DDBJ whole genome shotgun (WGS) entry which is preliminary data.</text>
</comment>
<dbReference type="CDD" id="cd05006">
    <property type="entry name" value="SIS_GmhA"/>
    <property type="match status" value="1"/>
</dbReference>
<protein>
    <recommendedName>
        <fullName evidence="1">SIS domain-containing protein</fullName>
    </recommendedName>
</protein>
<name>A0A429ZW22_9ENTE</name>